<proteinExistence type="inferred from homology"/>
<protein>
    <submittedName>
        <fullName evidence="8">Sugar ABC transporter permease</fullName>
    </submittedName>
</protein>
<dbReference type="OMA" id="IYQGGAR"/>
<feature type="transmembrane region" description="Helical" evidence="7">
    <location>
        <begin position="256"/>
        <end position="277"/>
    </location>
</feature>
<dbReference type="EMBL" id="NPCC01000015">
    <property type="protein sequence ID" value="PAE88600.1"/>
    <property type="molecule type" value="Genomic_DNA"/>
</dbReference>
<dbReference type="PROSITE" id="PS50928">
    <property type="entry name" value="ABC_TM1"/>
    <property type="match status" value="1"/>
</dbReference>
<comment type="caution">
    <text evidence="8">The sequence shown here is derived from an EMBL/GenBank/DDBJ whole genome shotgun (WGS) entry which is preliminary data.</text>
</comment>
<dbReference type="RefSeq" id="WP_011245541.1">
    <property type="nucleotide sequence ID" value="NZ_BOQQ01000007.1"/>
</dbReference>
<comment type="similarity">
    <text evidence="7">Belongs to the binding-protein-dependent transport system permease family.</text>
</comment>
<sequence>MYTKREKWWGYAFIAPQLLGMIVFSLLPLIFAFALSFMSWDGFGERTFVGLDNYIQQFQDPVFRTAMRNTTLYSLFVIPGGIIAALGAALALNKVKGKDFYRMLFFMPVVTSSVSIGVIWMWLLNGDIGLINQLLAMAGIDGPNWLTDQKLVLPSIAALSIWWGLGTNMVIFLAGLQGISRSYYEAADIDGATPWQKFRHITFPLLSPTTFFVAIMIVIASFQVFDQAYVMTQGGPGKASYTLVYHIFDMAFTRTAFGPSTASAMILFAIILIFTLIQFSVSRKWVHYEDGGR</sequence>
<keyword evidence="4 7" id="KW-0812">Transmembrane</keyword>
<gene>
    <name evidence="8" type="ORF">CHH72_13245</name>
</gene>
<dbReference type="InterPro" id="IPR035906">
    <property type="entry name" value="MetI-like_sf"/>
</dbReference>
<dbReference type="PANTHER" id="PTHR30193">
    <property type="entry name" value="ABC TRANSPORTER PERMEASE PROTEIN"/>
    <property type="match status" value="1"/>
</dbReference>
<feature type="transmembrane region" description="Helical" evidence="7">
    <location>
        <begin position="72"/>
        <end position="92"/>
    </location>
</feature>
<evidence type="ECO:0000256" key="7">
    <source>
        <dbReference type="RuleBase" id="RU363032"/>
    </source>
</evidence>
<name>A0A268NZY7_SHOCL</name>
<evidence type="ECO:0000313" key="8">
    <source>
        <dbReference type="EMBL" id="PAE88600.1"/>
    </source>
</evidence>
<dbReference type="CDD" id="cd06261">
    <property type="entry name" value="TM_PBP2"/>
    <property type="match status" value="1"/>
</dbReference>
<feature type="transmembrane region" description="Helical" evidence="7">
    <location>
        <begin position="104"/>
        <end position="123"/>
    </location>
</feature>
<evidence type="ECO:0000256" key="5">
    <source>
        <dbReference type="ARBA" id="ARBA00022989"/>
    </source>
</evidence>
<evidence type="ECO:0000256" key="3">
    <source>
        <dbReference type="ARBA" id="ARBA00022475"/>
    </source>
</evidence>
<evidence type="ECO:0000256" key="2">
    <source>
        <dbReference type="ARBA" id="ARBA00022448"/>
    </source>
</evidence>
<keyword evidence="6 7" id="KW-0472">Membrane</keyword>
<feature type="transmembrane region" description="Helical" evidence="7">
    <location>
        <begin position="151"/>
        <end position="174"/>
    </location>
</feature>
<dbReference type="Proteomes" id="UP000216207">
    <property type="component" value="Unassembled WGS sequence"/>
</dbReference>
<reference evidence="8 9" key="1">
    <citation type="submission" date="2017-07" db="EMBL/GenBank/DDBJ databases">
        <title>Isolation and whole genome analysis of endospore-forming bacteria from heroin.</title>
        <authorList>
            <person name="Kalinowski J."/>
            <person name="Ahrens B."/>
            <person name="Al-Dilaimi A."/>
            <person name="Winkler A."/>
            <person name="Wibberg D."/>
            <person name="Schleenbecker U."/>
            <person name="Ruckert C."/>
            <person name="Wolfel R."/>
            <person name="Grass G."/>
        </authorList>
    </citation>
    <scope>NUCLEOTIDE SEQUENCE [LARGE SCALE GENOMIC DNA]</scope>
    <source>
        <strain evidence="8 9">7539</strain>
    </source>
</reference>
<evidence type="ECO:0000313" key="9">
    <source>
        <dbReference type="Proteomes" id="UP000216207"/>
    </source>
</evidence>
<keyword evidence="5 7" id="KW-1133">Transmembrane helix</keyword>
<evidence type="ECO:0000256" key="1">
    <source>
        <dbReference type="ARBA" id="ARBA00004651"/>
    </source>
</evidence>
<dbReference type="PANTHER" id="PTHR30193:SF37">
    <property type="entry name" value="INNER MEMBRANE ABC TRANSPORTER PERMEASE PROTEIN YCJO"/>
    <property type="match status" value="1"/>
</dbReference>
<evidence type="ECO:0000256" key="4">
    <source>
        <dbReference type="ARBA" id="ARBA00022692"/>
    </source>
</evidence>
<dbReference type="InterPro" id="IPR051393">
    <property type="entry name" value="ABC_transporter_permease"/>
</dbReference>
<dbReference type="Pfam" id="PF00528">
    <property type="entry name" value="BPD_transp_1"/>
    <property type="match status" value="1"/>
</dbReference>
<feature type="transmembrane region" description="Helical" evidence="7">
    <location>
        <begin position="12"/>
        <end position="38"/>
    </location>
</feature>
<dbReference type="SUPFAM" id="SSF161098">
    <property type="entry name" value="MetI-like"/>
    <property type="match status" value="1"/>
</dbReference>
<dbReference type="GO" id="GO:0055085">
    <property type="term" value="P:transmembrane transport"/>
    <property type="evidence" value="ECO:0007669"/>
    <property type="project" value="InterPro"/>
</dbReference>
<dbReference type="GO" id="GO:0005886">
    <property type="term" value="C:plasma membrane"/>
    <property type="evidence" value="ECO:0007669"/>
    <property type="project" value="UniProtKB-SubCell"/>
</dbReference>
<accession>A0A268NZY7</accession>
<evidence type="ECO:0000256" key="6">
    <source>
        <dbReference type="ARBA" id="ARBA00023136"/>
    </source>
</evidence>
<dbReference type="AlphaFoldDB" id="A0A268NZY7"/>
<keyword evidence="2 7" id="KW-0813">Transport</keyword>
<keyword evidence="3" id="KW-1003">Cell membrane</keyword>
<feature type="transmembrane region" description="Helical" evidence="7">
    <location>
        <begin position="205"/>
        <end position="225"/>
    </location>
</feature>
<dbReference type="Gene3D" id="1.10.3720.10">
    <property type="entry name" value="MetI-like"/>
    <property type="match status" value="1"/>
</dbReference>
<dbReference type="InterPro" id="IPR000515">
    <property type="entry name" value="MetI-like"/>
</dbReference>
<comment type="subcellular location">
    <subcellularLocation>
        <location evidence="1 7">Cell membrane</location>
        <topology evidence="1 7">Multi-pass membrane protein</topology>
    </subcellularLocation>
</comment>
<organism evidence="8 9">
    <name type="scientific">Shouchella clausii</name>
    <name type="common">Alkalihalobacillus clausii</name>
    <dbReference type="NCBI Taxonomy" id="79880"/>
    <lineage>
        <taxon>Bacteria</taxon>
        <taxon>Bacillati</taxon>
        <taxon>Bacillota</taxon>
        <taxon>Bacilli</taxon>
        <taxon>Bacillales</taxon>
        <taxon>Bacillaceae</taxon>
        <taxon>Shouchella</taxon>
    </lineage>
</organism>